<proteinExistence type="predicted"/>
<name>A0AAV4HH92_9GAST</name>
<dbReference type="AlphaFoldDB" id="A0AAV4HH92"/>
<gene>
    <name evidence="1" type="ORF">ElyMa_006289400</name>
</gene>
<reference evidence="1 2" key="1">
    <citation type="journal article" date="2021" name="Elife">
        <title>Chloroplast acquisition without the gene transfer in kleptoplastic sea slugs, Plakobranchus ocellatus.</title>
        <authorList>
            <person name="Maeda T."/>
            <person name="Takahashi S."/>
            <person name="Yoshida T."/>
            <person name="Shimamura S."/>
            <person name="Takaki Y."/>
            <person name="Nagai Y."/>
            <person name="Toyoda A."/>
            <person name="Suzuki Y."/>
            <person name="Arimoto A."/>
            <person name="Ishii H."/>
            <person name="Satoh N."/>
            <person name="Nishiyama T."/>
            <person name="Hasebe M."/>
            <person name="Maruyama T."/>
            <person name="Minagawa J."/>
            <person name="Obokata J."/>
            <person name="Shigenobu S."/>
        </authorList>
    </citation>
    <scope>NUCLEOTIDE SEQUENCE [LARGE SCALE GENOMIC DNA]</scope>
</reference>
<dbReference type="Proteomes" id="UP000762676">
    <property type="component" value="Unassembled WGS sequence"/>
</dbReference>
<evidence type="ECO:0000313" key="2">
    <source>
        <dbReference type="Proteomes" id="UP000762676"/>
    </source>
</evidence>
<keyword evidence="2" id="KW-1185">Reference proteome</keyword>
<organism evidence="1 2">
    <name type="scientific">Elysia marginata</name>
    <dbReference type="NCBI Taxonomy" id="1093978"/>
    <lineage>
        <taxon>Eukaryota</taxon>
        <taxon>Metazoa</taxon>
        <taxon>Spiralia</taxon>
        <taxon>Lophotrochozoa</taxon>
        <taxon>Mollusca</taxon>
        <taxon>Gastropoda</taxon>
        <taxon>Heterobranchia</taxon>
        <taxon>Euthyneura</taxon>
        <taxon>Panpulmonata</taxon>
        <taxon>Sacoglossa</taxon>
        <taxon>Placobranchoidea</taxon>
        <taxon>Plakobranchidae</taxon>
        <taxon>Elysia</taxon>
    </lineage>
</organism>
<evidence type="ECO:0000313" key="1">
    <source>
        <dbReference type="EMBL" id="GFR96096.1"/>
    </source>
</evidence>
<protein>
    <submittedName>
        <fullName evidence="1">Uncharacterized protein</fullName>
    </submittedName>
</protein>
<comment type="caution">
    <text evidence="1">The sequence shown here is derived from an EMBL/GenBank/DDBJ whole genome shotgun (WGS) entry which is preliminary data.</text>
</comment>
<accession>A0AAV4HH92</accession>
<dbReference type="EMBL" id="BMAT01012652">
    <property type="protein sequence ID" value="GFR96096.1"/>
    <property type="molecule type" value="Genomic_DNA"/>
</dbReference>
<sequence length="178" mass="20764">MDHNYTDEYHCENGVYKDLYDLNLAVRYSAYAPFLAKLRKKQSYVSGQDILDHIQHYCTMTQEIIRLQQYMMQYIECLKTEVGTYNHMIRKSHSYCLQKPRRLRKRIHRKRLTLSSKVSNVTSTASPAVNVAPTGLMEGIGAVSSSVHKKTSDPDQNRVVPRILNIFKKLPLEHLDYR</sequence>